<keyword evidence="2" id="KW-1133">Transmembrane helix</keyword>
<feature type="coiled-coil region" evidence="1">
    <location>
        <begin position="65"/>
        <end position="96"/>
    </location>
</feature>
<keyword evidence="2" id="KW-0812">Transmembrane</keyword>
<protein>
    <recommendedName>
        <fullName evidence="4">Cytochrome C oxidase subunit I</fullName>
    </recommendedName>
</protein>
<dbReference type="RefSeq" id="WP_271316731.1">
    <property type="nucleotide sequence ID" value="NZ_JABXJJ020000027.1"/>
</dbReference>
<keyword evidence="1" id="KW-0175">Coiled coil</keyword>
<comment type="caution">
    <text evidence="3">The sequence shown here is derived from an EMBL/GenBank/DDBJ whole genome shotgun (WGS) entry which is preliminary data.</text>
</comment>
<evidence type="ECO:0008006" key="4">
    <source>
        <dbReference type="Google" id="ProtNLM"/>
    </source>
</evidence>
<name>A0AA90KHL1_9ACTN</name>
<organism evidence="3">
    <name type="scientific">Streptantibioticus silvisoli</name>
    <dbReference type="NCBI Taxonomy" id="2705255"/>
    <lineage>
        <taxon>Bacteria</taxon>
        <taxon>Bacillati</taxon>
        <taxon>Actinomycetota</taxon>
        <taxon>Actinomycetes</taxon>
        <taxon>Kitasatosporales</taxon>
        <taxon>Streptomycetaceae</taxon>
        <taxon>Streptantibioticus</taxon>
    </lineage>
</organism>
<evidence type="ECO:0000256" key="1">
    <source>
        <dbReference type="SAM" id="Coils"/>
    </source>
</evidence>
<dbReference type="AlphaFoldDB" id="A0AA90KHL1"/>
<reference evidence="3" key="1">
    <citation type="submission" date="2023-05" db="EMBL/GenBank/DDBJ databases">
        <title>Streptantibioticus silvisoli sp. nov., acidotolerant actinomycetes 1 from pine litter.</title>
        <authorList>
            <person name="Swiecimska M."/>
            <person name="Golinska P."/>
            <person name="Sangal V."/>
            <person name="Wachnowicz B."/>
            <person name="Goodfellow M."/>
        </authorList>
    </citation>
    <scope>NUCLEOTIDE SEQUENCE</scope>
    <source>
        <strain evidence="3">SL13</strain>
    </source>
</reference>
<evidence type="ECO:0000313" key="3">
    <source>
        <dbReference type="EMBL" id="MDI5971985.1"/>
    </source>
</evidence>
<feature type="transmembrane region" description="Helical" evidence="2">
    <location>
        <begin position="97"/>
        <end position="118"/>
    </location>
</feature>
<sequence>MSPAGAPQGRGAGAAAGINALEGYLLWQAETSRAAERARRFTDTLPWLTTAQREEVERAYAEDHLGHAEAALRAFAERCEQLRSEYRAVYRRLRRRLVAGYALVAGVLAAVGALVTTVR</sequence>
<keyword evidence="2" id="KW-0472">Membrane</keyword>
<dbReference type="EMBL" id="JABXJJ020000027">
    <property type="protein sequence ID" value="MDI5971985.1"/>
    <property type="molecule type" value="Genomic_DNA"/>
</dbReference>
<evidence type="ECO:0000256" key="2">
    <source>
        <dbReference type="SAM" id="Phobius"/>
    </source>
</evidence>
<proteinExistence type="predicted"/>
<gene>
    <name evidence="3" type="ORF">POF50_022045</name>
</gene>
<accession>A0AA90KHL1</accession>